<dbReference type="GO" id="GO:0016192">
    <property type="term" value="P:vesicle-mediated transport"/>
    <property type="evidence" value="ECO:0007669"/>
    <property type="project" value="InterPro"/>
</dbReference>
<evidence type="ECO:0000256" key="3">
    <source>
        <dbReference type="ARBA" id="ARBA00022448"/>
    </source>
</evidence>
<dbReference type="InterPro" id="IPR015151">
    <property type="entry name" value="B-adaptin_app_sub_C"/>
</dbReference>
<evidence type="ECO:0000256" key="4">
    <source>
        <dbReference type="ARBA" id="ARBA00022927"/>
    </source>
</evidence>
<comment type="subcellular location">
    <subcellularLocation>
        <location evidence="1">Endomembrane system</location>
    </subcellularLocation>
</comment>
<dbReference type="STRING" id="44941.A0A397TZY8"/>
<dbReference type="Proteomes" id="UP000266673">
    <property type="component" value="Unassembled WGS sequence"/>
</dbReference>
<evidence type="ECO:0000313" key="10">
    <source>
        <dbReference type="Proteomes" id="UP000266673"/>
    </source>
</evidence>
<feature type="domain" description="Clathrin/coatomer adaptor adaptin-like N-terminal" evidence="7">
    <location>
        <begin position="20"/>
        <end position="535"/>
    </location>
</feature>
<evidence type="ECO:0000313" key="9">
    <source>
        <dbReference type="EMBL" id="RIB03530.1"/>
    </source>
</evidence>
<gene>
    <name evidence="9" type="ORF">C2G38_2224788</name>
</gene>
<keyword evidence="3 6" id="KW-0813">Transport</keyword>
<dbReference type="InterPro" id="IPR002553">
    <property type="entry name" value="Clathrin/coatomer_adapt-like_N"/>
</dbReference>
<dbReference type="Gene3D" id="1.25.10.10">
    <property type="entry name" value="Leucine-rich Repeat Variant"/>
    <property type="match status" value="1"/>
</dbReference>
<dbReference type="InterPro" id="IPR016024">
    <property type="entry name" value="ARM-type_fold"/>
</dbReference>
<name>A0A397TZY8_9GLOM</name>
<evidence type="ECO:0000259" key="7">
    <source>
        <dbReference type="Pfam" id="PF01602"/>
    </source>
</evidence>
<dbReference type="OrthoDB" id="10254310at2759"/>
<organism evidence="9 10">
    <name type="scientific">Gigaspora rosea</name>
    <dbReference type="NCBI Taxonomy" id="44941"/>
    <lineage>
        <taxon>Eukaryota</taxon>
        <taxon>Fungi</taxon>
        <taxon>Fungi incertae sedis</taxon>
        <taxon>Mucoromycota</taxon>
        <taxon>Glomeromycotina</taxon>
        <taxon>Glomeromycetes</taxon>
        <taxon>Diversisporales</taxon>
        <taxon>Gigasporaceae</taxon>
        <taxon>Gigaspora</taxon>
    </lineage>
</organism>
<evidence type="ECO:0000256" key="6">
    <source>
        <dbReference type="PIRNR" id="PIRNR002291"/>
    </source>
</evidence>
<dbReference type="InterPro" id="IPR016342">
    <property type="entry name" value="AP_complex_bsu_1_2_4"/>
</dbReference>
<dbReference type="Gene3D" id="3.30.310.10">
    <property type="entry name" value="TATA-Binding Protein"/>
    <property type="match status" value="1"/>
</dbReference>
<comment type="caution">
    <text evidence="9">The sequence shown here is derived from an EMBL/GenBank/DDBJ whole genome shotgun (WGS) entry which is preliminary data.</text>
</comment>
<protein>
    <recommendedName>
        <fullName evidence="6">AP complex subunit beta</fullName>
    </recommendedName>
</protein>
<evidence type="ECO:0000259" key="8">
    <source>
        <dbReference type="Pfam" id="PF09066"/>
    </source>
</evidence>
<keyword evidence="4 6" id="KW-0653">Protein transport</keyword>
<dbReference type="InterPro" id="IPR026739">
    <property type="entry name" value="AP_beta"/>
</dbReference>
<reference evidence="9 10" key="1">
    <citation type="submission" date="2018-06" db="EMBL/GenBank/DDBJ databases">
        <title>Comparative genomics reveals the genomic features of Rhizophagus irregularis, R. cerebriforme, R. diaphanum and Gigaspora rosea, and their symbiotic lifestyle signature.</title>
        <authorList>
            <person name="Morin E."/>
            <person name="San Clemente H."/>
            <person name="Chen E.C.H."/>
            <person name="De La Providencia I."/>
            <person name="Hainaut M."/>
            <person name="Kuo A."/>
            <person name="Kohler A."/>
            <person name="Murat C."/>
            <person name="Tang N."/>
            <person name="Roy S."/>
            <person name="Loubradou J."/>
            <person name="Henrissat B."/>
            <person name="Grigoriev I.V."/>
            <person name="Corradi N."/>
            <person name="Roux C."/>
            <person name="Martin F.M."/>
        </authorList>
    </citation>
    <scope>NUCLEOTIDE SEQUENCE [LARGE SCALE GENOMIC DNA]</scope>
    <source>
        <strain evidence="9 10">DAOM 194757</strain>
    </source>
</reference>
<keyword evidence="5 6" id="KW-0472">Membrane</keyword>
<dbReference type="GO" id="GO:0030276">
    <property type="term" value="F:clathrin binding"/>
    <property type="evidence" value="ECO:0007669"/>
    <property type="project" value="InterPro"/>
</dbReference>
<evidence type="ECO:0000256" key="5">
    <source>
        <dbReference type="ARBA" id="ARBA00023136"/>
    </source>
</evidence>
<feature type="domain" description="Beta-adaptin appendage C-terminal subdomain" evidence="8">
    <location>
        <begin position="633"/>
        <end position="724"/>
    </location>
</feature>
<sequence>MATEKVSFLESQQSREIIELSQLLQETSDNVTTNPSGLPLSAKRPVVKKILEAMAAGIDVSSLFGNVVKEIKKGSFHKRSSSKKTGLYIISTQAEQNADLVILAINTFQKDLNDENLFVRGLSEYVPYMLESLNSALKDSSAYVRKTALISCIKVFHLSPKHVLDTTLIDQLYKTLGDRDSEVVANCVVALNEILHSQGAMTVNKNIAMYLLQRIRDFNEWHQCLILNTLVKYQPNEDDEIYDIMNLLDDRLKHHNSGVQLATMKLFIYLTINIPEIHEDLYKRVREPLLTLLSLGNPEIAYSCLEHLILLVKSTPQLFQSDYKQFYRRIKEPSFVTLKKLELLQEVATDINAKEIVDEISCYITSDNGAIANKSIQTISNIAIRIGSILTYSLEIFIKLLEIGKDNIVSGIITILEDLLNESPDKFDGLLSVLPSIWASVDLTSSAGPAFLNLLMTVGNTLPETPYILESLIEDIENYPDASFRLQLLNSSVALFLLRPAECKDMLAKLFKYTTKSTEHLEVRERSLFLYQLLRFDIETAKKIFDFRHETTKISNNNSWNTTKGRPLYEFNTLSITYGKPSEQFIVDTGPTFYWQNKQEIDSQLSPTLEFDTASEHNRDTFTLSSVNPIDADANVFKSCWSKFIKSDQLEISLPETSILVKSLTHDDIEDVFKESNIFTMASGNTGDVLKFFLYAKEENSHVLILSELKINIHLASANINIKTGYLPEDEVVSDTQETELFKNLQHFSHYLITCLQNLKNLIILDNLSIS</sequence>
<comment type="similarity">
    <text evidence="2 6">Belongs to the adaptor complexes large subunit family.</text>
</comment>
<accession>A0A397TZY8</accession>
<dbReference type="EMBL" id="QKWP01002384">
    <property type="protein sequence ID" value="RIB03530.1"/>
    <property type="molecule type" value="Genomic_DNA"/>
</dbReference>
<dbReference type="GO" id="GO:0012505">
    <property type="term" value="C:endomembrane system"/>
    <property type="evidence" value="ECO:0007669"/>
    <property type="project" value="UniProtKB-SubCell"/>
</dbReference>
<proteinExistence type="inferred from homology"/>
<dbReference type="Pfam" id="PF09066">
    <property type="entry name" value="B2-adapt-app_C"/>
    <property type="match status" value="1"/>
</dbReference>
<comment type="function">
    <text evidence="6">Adaptins are components of the adaptor complexes which link clathrin to receptors in coated vesicles. Clathrin-associated protein complexes are believed to interact with the cytoplasmic tails of membrane proteins, leading to their selection and concentration.</text>
</comment>
<dbReference type="InterPro" id="IPR011989">
    <property type="entry name" value="ARM-like"/>
</dbReference>
<keyword evidence="10" id="KW-1185">Reference proteome</keyword>
<dbReference type="PIRSF" id="PIRSF002291">
    <property type="entry name" value="AP_complex_beta"/>
    <property type="match status" value="1"/>
</dbReference>
<dbReference type="GO" id="GO:0006886">
    <property type="term" value="P:intracellular protein transport"/>
    <property type="evidence" value="ECO:0007669"/>
    <property type="project" value="InterPro"/>
</dbReference>
<evidence type="ECO:0000256" key="1">
    <source>
        <dbReference type="ARBA" id="ARBA00004308"/>
    </source>
</evidence>
<dbReference type="AlphaFoldDB" id="A0A397TZY8"/>
<evidence type="ECO:0000256" key="2">
    <source>
        <dbReference type="ARBA" id="ARBA00006613"/>
    </source>
</evidence>
<dbReference type="Pfam" id="PF01602">
    <property type="entry name" value="Adaptin_N"/>
    <property type="match status" value="1"/>
</dbReference>
<dbReference type="SUPFAM" id="SSF48371">
    <property type="entry name" value="ARM repeat"/>
    <property type="match status" value="1"/>
</dbReference>
<dbReference type="InterPro" id="IPR012295">
    <property type="entry name" value="TBP_dom_sf"/>
</dbReference>
<dbReference type="GO" id="GO:0030131">
    <property type="term" value="C:clathrin adaptor complex"/>
    <property type="evidence" value="ECO:0007669"/>
    <property type="project" value="InterPro"/>
</dbReference>
<dbReference type="PANTHER" id="PTHR11134">
    <property type="entry name" value="ADAPTOR COMPLEX SUBUNIT BETA FAMILY MEMBER"/>
    <property type="match status" value="1"/>
</dbReference>